<dbReference type="Proteomes" id="UP000271889">
    <property type="component" value="Unassembled WGS sequence"/>
</dbReference>
<reference evidence="2 3" key="1">
    <citation type="submission" date="2018-11" db="EMBL/GenBank/DDBJ databases">
        <authorList>
            <consortium name="Pathogen Informatics"/>
        </authorList>
    </citation>
    <scope>NUCLEOTIDE SEQUENCE [LARGE SCALE GENOMIC DNA]</scope>
</reference>
<dbReference type="EMBL" id="UYRV01131300">
    <property type="protein sequence ID" value="VDN37262.1"/>
    <property type="molecule type" value="Genomic_DNA"/>
</dbReference>
<protein>
    <submittedName>
        <fullName evidence="2">Uncharacterized protein</fullName>
    </submittedName>
</protein>
<organism evidence="2 3">
    <name type="scientific">Cylicostephanus goldi</name>
    <name type="common">Nematode worm</name>
    <dbReference type="NCBI Taxonomy" id="71465"/>
    <lineage>
        <taxon>Eukaryota</taxon>
        <taxon>Metazoa</taxon>
        <taxon>Ecdysozoa</taxon>
        <taxon>Nematoda</taxon>
        <taxon>Chromadorea</taxon>
        <taxon>Rhabditida</taxon>
        <taxon>Rhabditina</taxon>
        <taxon>Rhabditomorpha</taxon>
        <taxon>Strongyloidea</taxon>
        <taxon>Strongylidae</taxon>
        <taxon>Cylicostephanus</taxon>
    </lineage>
</organism>
<dbReference type="AlphaFoldDB" id="A0A3P7QZD7"/>
<gene>
    <name evidence="2" type="ORF">CGOC_LOCUS13424</name>
</gene>
<name>A0A3P7QZD7_CYLGO</name>
<feature type="region of interest" description="Disordered" evidence="1">
    <location>
        <begin position="16"/>
        <end position="37"/>
    </location>
</feature>
<feature type="compositionally biased region" description="Acidic residues" evidence="1">
    <location>
        <begin position="19"/>
        <end position="34"/>
    </location>
</feature>
<evidence type="ECO:0000256" key="1">
    <source>
        <dbReference type="SAM" id="MobiDB-lite"/>
    </source>
</evidence>
<accession>A0A3P7QZD7</accession>
<keyword evidence="3" id="KW-1185">Reference proteome</keyword>
<dbReference type="OrthoDB" id="25131at2759"/>
<sequence>MAVLCQASFFCLKQKNGASDDDEEEDENENEAEVDSSQMPHVISVFDLRKCTDPVLTIKVSVVYFTTEAFLLVF</sequence>
<evidence type="ECO:0000313" key="3">
    <source>
        <dbReference type="Proteomes" id="UP000271889"/>
    </source>
</evidence>
<proteinExistence type="predicted"/>
<evidence type="ECO:0000313" key="2">
    <source>
        <dbReference type="EMBL" id="VDN37262.1"/>
    </source>
</evidence>